<name>A0A0L7LE20_OPEBR</name>
<dbReference type="GO" id="GO:0016787">
    <property type="term" value="F:hydrolase activity"/>
    <property type="evidence" value="ECO:0007669"/>
    <property type="project" value="UniProtKB-KW"/>
</dbReference>
<organism evidence="2 3">
    <name type="scientific">Operophtera brumata</name>
    <name type="common">Winter moth</name>
    <name type="synonym">Phalaena brumata</name>
    <dbReference type="NCBI Taxonomy" id="104452"/>
    <lineage>
        <taxon>Eukaryota</taxon>
        <taxon>Metazoa</taxon>
        <taxon>Ecdysozoa</taxon>
        <taxon>Arthropoda</taxon>
        <taxon>Hexapoda</taxon>
        <taxon>Insecta</taxon>
        <taxon>Pterygota</taxon>
        <taxon>Neoptera</taxon>
        <taxon>Endopterygota</taxon>
        <taxon>Lepidoptera</taxon>
        <taxon>Glossata</taxon>
        <taxon>Ditrysia</taxon>
        <taxon>Geometroidea</taxon>
        <taxon>Geometridae</taxon>
        <taxon>Larentiinae</taxon>
        <taxon>Operophtera</taxon>
    </lineage>
</organism>
<protein>
    <submittedName>
        <fullName evidence="2">Abhydrolase domain-containing protein 12</fullName>
    </submittedName>
</protein>
<feature type="non-terminal residue" evidence="2">
    <location>
        <position position="183"/>
    </location>
</feature>
<dbReference type="Proteomes" id="UP000037510">
    <property type="component" value="Unassembled WGS sequence"/>
</dbReference>
<comment type="caution">
    <text evidence="2">The sequence shown here is derived from an EMBL/GenBank/DDBJ whole genome shotgun (WGS) entry which is preliminary data.</text>
</comment>
<keyword evidence="1" id="KW-1133">Transmembrane helix</keyword>
<dbReference type="AlphaFoldDB" id="A0A0L7LE20"/>
<sequence length="183" mass="20385">LLILGATISVGAFIFHIAVVPLVFKYSKTFRRTLVPGGTQQDPRSRASFYHESYLYLLAWKLQQSRDIPQSTAIQVFTKNGFPRYADSTKVNPSEAGVVEDSLVVYEWLLNITRKNGHKTPIFVWGHSLGTGISSSFLGNLDVSLVQARQDGGGASVEFHGYEKKEKLGHRYIVKASNLQQVL</sequence>
<dbReference type="EMBL" id="JTDY01001532">
    <property type="protein sequence ID" value="KOB73629.1"/>
    <property type="molecule type" value="Genomic_DNA"/>
</dbReference>
<keyword evidence="2" id="KW-0378">Hydrolase</keyword>
<proteinExistence type="predicted"/>
<dbReference type="SUPFAM" id="SSF53474">
    <property type="entry name" value="alpha/beta-Hydrolases"/>
    <property type="match status" value="1"/>
</dbReference>
<accession>A0A0L7LE20</accession>
<gene>
    <name evidence="2" type="ORF">OBRU01_10503</name>
</gene>
<evidence type="ECO:0000313" key="2">
    <source>
        <dbReference type="EMBL" id="KOB73629.1"/>
    </source>
</evidence>
<keyword evidence="1" id="KW-0472">Membrane</keyword>
<dbReference type="InterPro" id="IPR029058">
    <property type="entry name" value="AB_hydrolase_fold"/>
</dbReference>
<reference evidence="2 3" key="1">
    <citation type="journal article" date="2015" name="Genome Biol. Evol.">
        <title>The genome of winter moth (Operophtera brumata) provides a genomic perspective on sexual dimorphism and phenology.</title>
        <authorList>
            <person name="Derks M.F."/>
            <person name="Smit S."/>
            <person name="Salis L."/>
            <person name="Schijlen E."/>
            <person name="Bossers A."/>
            <person name="Mateman C."/>
            <person name="Pijl A.S."/>
            <person name="de Ridder D."/>
            <person name="Groenen M.A."/>
            <person name="Visser M.E."/>
            <person name="Megens H.J."/>
        </authorList>
    </citation>
    <scope>NUCLEOTIDE SEQUENCE [LARGE SCALE GENOMIC DNA]</scope>
    <source>
        <strain evidence="2">WM2013NL</strain>
        <tissue evidence="2">Head and thorax</tissue>
    </source>
</reference>
<keyword evidence="1" id="KW-0812">Transmembrane</keyword>
<evidence type="ECO:0000313" key="3">
    <source>
        <dbReference type="Proteomes" id="UP000037510"/>
    </source>
</evidence>
<feature type="transmembrane region" description="Helical" evidence="1">
    <location>
        <begin position="6"/>
        <end position="24"/>
    </location>
</feature>
<feature type="non-terminal residue" evidence="2">
    <location>
        <position position="1"/>
    </location>
</feature>
<keyword evidence="3" id="KW-1185">Reference proteome</keyword>
<evidence type="ECO:0000256" key="1">
    <source>
        <dbReference type="SAM" id="Phobius"/>
    </source>
</evidence>